<protein>
    <submittedName>
        <fullName evidence="2">Beta-lactamase class A</fullName>
    </submittedName>
</protein>
<feature type="domain" description="Beta-lactamase class A catalytic" evidence="1">
    <location>
        <begin position="33"/>
        <end position="229"/>
    </location>
</feature>
<dbReference type="SUPFAM" id="SSF56601">
    <property type="entry name" value="beta-lactamase/transpeptidase-like"/>
    <property type="match status" value="1"/>
</dbReference>
<gene>
    <name evidence="2" type="ORF">Lpp71_14282</name>
</gene>
<accession>A0A8E0IQI5</accession>
<dbReference type="GO" id="GO:0008800">
    <property type="term" value="F:beta-lactamase activity"/>
    <property type="evidence" value="ECO:0007669"/>
    <property type="project" value="InterPro"/>
</dbReference>
<dbReference type="AlphaFoldDB" id="A0A8E0IQI5"/>
<dbReference type="InterPro" id="IPR000871">
    <property type="entry name" value="Beta-lactam_class-A"/>
</dbReference>
<dbReference type="InterPro" id="IPR045155">
    <property type="entry name" value="Beta-lactam_cat"/>
</dbReference>
<dbReference type="PANTHER" id="PTHR35333:SF3">
    <property type="entry name" value="BETA-LACTAMASE-TYPE TRANSPEPTIDASE FOLD CONTAINING PROTEIN"/>
    <property type="match status" value="1"/>
</dbReference>
<dbReference type="GO" id="GO:0030655">
    <property type="term" value="P:beta-lactam antibiotic catabolic process"/>
    <property type="evidence" value="ECO:0007669"/>
    <property type="project" value="InterPro"/>
</dbReference>
<organism evidence="2 3">
    <name type="scientific">Lacticaseibacillus paracasei subsp. paracasei Lpp71</name>
    <dbReference type="NCBI Taxonomy" id="1256207"/>
    <lineage>
        <taxon>Bacteria</taxon>
        <taxon>Bacillati</taxon>
        <taxon>Bacillota</taxon>
        <taxon>Bacilli</taxon>
        <taxon>Lactobacillales</taxon>
        <taxon>Lactobacillaceae</taxon>
        <taxon>Lacticaseibacillus</taxon>
    </lineage>
</organism>
<dbReference type="GO" id="GO:0046677">
    <property type="term" value="P:response to antibiotic"/>
    <property type="evidence" value="ECO:0007669"/>
    <property type="project" value="InterPro"/>
</dbReference>
<dbReference type="Proteomes" id="UP000014252">
    <property type="component" value="Unassembled WGS sequence"/>
</dbReference>
<dbReference type="InterPro" id="IPR012338">
    <property type="entry name" value="Beta-lactam/transpept-like"/>
</dbReference>
<evidence type="ECO:0000313" key="2">
    <source>
        <dbReference type="EMBL" id="EPC70105.1"/>
    </source>
</evidence>
<evidence type="ECO:0000259" key="1">
    <source>
        <dbReference type="Pfam" id="PF13354"/>
    </source>
</evidence>
<dbReference type="EMBL" id="ANKD01000714">
    <property type="protein sequence ID" value="EPC70105.1"/>
    <property type="molecule type" value="Genomic_DNA"/>
</dbReference>
<name>A0A8E0IQI5_LACPA</name>
<dbReference type="Gene3D" id="3.40.710.10">
    <property type="entry name" value="DD-peptidase/beta-lactamase superfamily"/>
    <property type="match status" value="1"/>
</dbReference>
<proteinExistence type="predicted"/>
<reference evidence="2 3" key="1">
    <citation type="journal article" date="2013" name="PLoS ONE">
        <title>Lactobacillus paracasei comparative genomics: towards species pan-genome definition and exploitation of diversity.</title>
        <authorList>
            <person name="Smokvina T."/>
            <person name="Wels M."/>
            <person name="Polka J."/>
            <person name="Chervaux C."/>
            <person name="Brisse S."/>
            <person name="Boekhorst J."/>
            <person name="van Hylckama Vlieg J.E."/>
            <person name="Siezen R.J."/>
        </authorList>
    </citation>
    <scope>NUCLEOTIDE SEQUENCE [LARGE SCALE GENOMIC DNA]</scope>
    <source>
        <strain evidence="2 3">Lpp71</strain>
    </source>
</reference>
<evidence type="ECO:0000313" key="3">
    <source>
        <dbReference type="Proteomes" id="UP000014252"/>
    </source>
</evidence>
<dbReference type="Pfam" id="PF13354">
    <property type="entry name" value="Beta-lactamase2"/>
    <property type="match status" value="1"/>
</dbReference>
<sequence length="266" mass="29440">MTPDKIVTRLDQVNQKFDEKHALLVADTRHVLFGAQVDQPFPAASLIKLGIAAFVKEKAADDPSQLERQVTLPESVGGAGVLRFMSPQAWRVRDLLTLMLTVSDNLATNALLTTYGLPTIAAWLTRHYPGVQLRRPLMQSTFDGDNMITASAAWQLLRALLTSDGNEPAADICAQALRHQQNRTKLLLAPTMENFVGWLAGKTGELPHCEHDAACFAAEGERLYAVVLTQFDYDRQTAMQFSQQVGHLIVQAFRRNGIGFVRLSDL</sequence>
<dbReference type="PANTHER" id="PTHR35333">
    <property type="entry name" value="BETA-LACTAMASE"/>
    <property type="match status" value="1"/>
</dbReference>
<comment type="caution">
    <text evidence="2">The sequence shown here is derived from an EMBL/GenBank/DDBJ whole genome shotgun (WGS) entry which is preliminary data.</text>
</comment>